<gene>
    <name evidence="3" type="ORF">LZ012_09140</name>
</gene>
<comment type="caution">
    <text evidence="3">The sequence shown here is derived from an EMBL/GenBank/DDBJ whole genome shotgun (WGS) entry which is preliminary data.</text>
</comment>
<evidence type="ECO:0000313" key="3">
    <source>
        <dbReference type="EMBL" id="MCG2577161.1"/>
    </source>
</evidence>
<evidence type="ECO:0000313" key="4">
    <source>
        <dbReference type="Proteomes" id="UP001165384"/>
    </source>
</evidence>
<dbReference type="EMBL" id="JAKLTN010000002">
    <property type="protein sequence ID" value="MCG2577161.1"/>
    <property type="molecule type" value="Genomic_DNA"/>
</dbReference>
<feature type="signal peptide" evidence="1">
    <location>
        <begin position="1"/>
        <end position="33"/>
    </location>
</feature>
<name>A0ABS9K215_9RHOO</name>
<keyword evidence="1" id="KW-0732">Signal</keyword>
<organism evidence="3 4">
    <name type="scientific">Dechloromonas hankyongensis</name>
    <dbReference type="NCBI Taxonomy" id="2908002"/>
    <lineage>
        <taxon>Bacteria</taxon>
        <taxon>Pseudomonadati</taxon>
        <taxon>Pseudomonadota</taxon>
        <taxon>Betaproteobacteria</taxon>
        <taxon>Rhodocyclales</taxon>
        <taxon>Azonexaceae</taxon>
        <taxon>Dechloromonas</taxon>
    </lineage>
</organism>
<reference evidence="3" key="1">
    <citation type="submission" date="2022-01" db="EMBL/GenBank/DDBJ databases">
        <authorList>
            <person name="Jo J.-H."/>
            <person name="Im W.-T."/>
        </authorList>
    </citation>
    <scope>NUCLEOTIDE SEQUENCE</scope>
    <source>
        <strain evidence="3">XY25</strain>
    </source>
</reference>
<dbReference type="Proteomes" id="UP001165384">
    <property type="component" value="Unassembled WGS sequence"/>
</dbReference>
<feature type="chain" id="PRO_5046033903" evidence="1">
    <location>
        <begin position="34"/>
        <end position="292"/>
    </location>
</feature>
<evidence type="ECO:0000256" key="1">
    <source>
        <dbReference type="SAM" id="SignalP"/>
    </source>
</evidence>
<protein>
    <submittedName>
        <fullName evidence="3">Cytochrome c3 family protein</fullName>
    </submittedName>
</protein>
<dbReference type="RefSeq" id="WP_275709945.1">
    <property type="nucleotide sequence ID" value="NZ_JAKLTN010000002.1"/>
</dbReference>
<dbReference type="SUPFAM" id="SSF48695">
    <property type="entry name" value="Multiheme cytochromes"/>
    <property type="match status" value="1"/>
</dbReference>
<dbReference type="Pfam" id="PF09699">
    <property type="entry name" value="Paired_CXXCH_1"/>
    <property type="match status" value="1"/>
</dbReference>
<feature type="domain" description="Doubled CXXCH motif" evidence="2">
    <location>
        <begin position="261"/>
        <end position="292"/>
    </location>
</feature>
<dbReference type="InterPro" id="IPR010177">
    <property type="entry name" value="Paired_CXXCH_1"/>
</dbReference>
<evidence type="ECO:0000259" key="2">
    <source>
        <dbReference type="Pfam" id="PF09699"/>
    </source>
</evidence>
<keyword evidence="4" id="KW-1185">Reference proteome</keyword>
<sequence length="292" mass="30099">MFKHTTEKRNLSGRVAKLIAVAALALGAVGAHAGIANTKHNLGANNAVNENYMTTGTTEICVFCHTPHASNTNVKAPLWNKPVAAGSTYTTYTTAVSATIDGSVDMSGISLACLSCHDGTQAMDTMINKPGSGGYNAAGSTITGGAWTGTHQDGTGKMINTGEFIAMLGTDLTNDHPVGIQYCGGGVSTGGASTTAASTGSCRDTDFVAPQNGLIGGARTWWVDNSVGAAGTRQKTDMILYARAPTLTGDATSGMYQPFVECASCHDPHSENATFLRIPNTQSAVCLTCHNK</sequence>
<accession>A0ABS9K215</accession>
<proteinExistence type="predicted"/>
<dbReference type="InterPro" id="IPR036280">
    <property type="entry name" value="Multihaem_cyt_sf"/>
</dbReference>